<keyword evidence="1" id="KW-0812">Transmembrane</keyword>
<sequence length="57" mass="6349">MKKEIIEILGILAIIGSLIFVGIEIRQNSLEIRGSTQQSISEQVAKLYLHIAGDERL</sequence>
<proteinExistence type="predicted"/>
<dbReference type="EMBL" id="UINC01206345">
    <property type="protein sequence ID" value="SVE27930.1"/>
    <property type="molecule type" value="Genomic_DNA"/>
</dbReference>
<organism evidence="2">
    <name type="scientific">marine metagenome</name>
    <dbReference type="NCBI Taxonomy" id="408172"/>
    <lineage>
        <taxon>unclassified sequences</taxon>
        <taxon>metagenomes</taxon>
        <taxon>ecological metagenomes</taxon>
    </lineage>
</organism>
<feature type="transmembrane region" description="Helical" evidence="1">
    <location>
        <begin position="6"/>
        <end position="23"/>
    </location>
</feature>
<keyword evidence="1" id="KW-0472">Membrane</keyword>
<reference evidence="2" key="1">
    <citation type="submission" date="2018-05" db="EMBL/GenBank/DDBJ databases">
        <authorList>
            <person name="Lanie J.A."/>
            <person name="Ng W.-L."/>
            <person name="Kazmierczak K.M."/>
            <person name="Andrzejewski T.M."/>
            <person name="Davidsen T.M."/>
            <person name="Wayne K.J."/>
            <person name="Tettelin H."/>
            <person name="Glass J.I."/>
            <person name="Rusch D."/>
            <person name="Podicherti R."/>
            <person name="Tsui H.-C.T."/>
            <person name="Winkler M.E."/>
        </authorList>
    </citation>
    <scope>NUCLEOTIDE SEQUENCE</scope>
</reference>
<gene>
    <name evidence="2" type="ORF">METZ01_LOCUS480784</name>
</gene>
<name>A0A383C7B7_9ZZZZ</name>
<feature type="non-terminal residue" evidence="2">
    <location>
        <position position="57"/>
    </location>
</feature>
<accession>A0A383C7B7</accession>
<evidence type="ECO:0000256" key="1">
    <source>
        <dbReference type="SAM" id="Phobius"/>
    </source>
</evidence>
<protein>
    <submittedName>
        <fullName evidence="2">Uncharacterized protein</fullName>
    </submittedName>
</protein>
<dbReference type="AlphaFoldDB" id="A0A383C7B7"/>
<evidence type="ECO:0000313" key="2">
    <source>
        <dbReference type="EMBL" id="SVE27930.1"/>
    </source>
</evidence>
<keyword evidence="1" id="KW-1133">Transmembrane helix</keyword>